<dbReference type="PANTHER" id="PTHR43300">
    <property type="entry name" value="ACETYLTRANSFERASE"/>
    <property type="match status" value="1"/>
</dbReference>
<dbReference type="GO" id="GO:0016740">
    <property type="term" value="F:transferase activity"/>
    <property type="evidence" value="ECO:0007669"/>
    <property type="project" value="UniProtKB-KW"/>
</dbReference>
<feature type="binding site" evidence="5">
    <location>
        <position position="154"/>
    </location>
    <ligand>
        <name>acetyl-CoA</name>
        <dbReference type="ChEBI" id="CHEBI:57288"/>
    </ligand>
</feature>
<accession>A0A7H1N5N0</accession>
<dbReference type="Gene3D" id="3.40.50.20">
    <property type="match status" value="1"/>
</dbReference>
<dbReference type="InterPro" id="IPR011004">
    <property type="entry name" value="Trimer_LpxA-like_sf"/>
</dbReference>
<evidence type="ECO:0000256" key="1">
    <source>
        <dbReference type="ARBA" id="ARBA00007274"/>
    </source>
</evidence>
<dbReference type="RefSeq" id="WP_190261477.1">
    <property type="nucleotide sequence ID" value="NZ_CP053923.1"/>
</dbReference>
<keyword evidence="2 7" id="KW-0808">Transferase</keyword>
<keyword evidence="8" id="KW-1185">Reference proteome</keyword>
<dbReference type="InterPro" id="IPR041561">
    <property type="entry name" value="PglD_N"/>
</dbReference>
<evidence type="ECO:0000256" key="5">
    <source>
        <dbReference type="PIRSR" id="PIRSR620019-2"/>
    </source>
</evidence>
<dbReference type="SUPFAM" id="SSF51161">
    <property type="entry name" value="Trimeric LpxA-like enzymes"/>
    <property type="match status" value="1"/>
</dbReference>
<dbReference type="AlphaFoldDB" id="A0A7H1N5N0"/>
<feature type="active site" description="Proton acceptor" evidence="4">
    <location>
        <position position="145"/>
    </location>
</feature>
<dbReference type="CDD" id="cd03360">
    <property type="entry name" value="LbH_AT_putative"/>
    <property type="match status" value="1"/>
</dbReference>
<protein>
    <submittedName>
        <fullName evidence="7">Acetyltransferase</fullName>
    </submittedName>
</protein>
<feature type="binding site" evidence="5">
    <location>
        <position position="175"/>
    </location>
    <ligand>
        <name>acetyl-CoA</name>
        <dbReference type="ChEBI" id="CHEBI:57288"/>
    </ligand>
</feature>
<reference evidence="7 8" key="1">
    <citation type="submission" date="2020-05" db="EMBL/GenBank/DDBJ databases">
        <title>Complete closed genome sequence of Defluviicoccus vanus.</title>
        <authorList>
            <person name="Bessarab I."/>
            <person name="Arumugam K."/>
            <person name="Maszenan A.M."/>
            <person name="Seviour R.J."/>
            <person name="Williams R.B."/>
        </authorList>
    </citation>
    <scope>NUCLEOTIDE SEQUENCE [LARGE SCALE GENOMIC DNA]</scope>
    <source>
        <strain evidence="7 8">Ben 114</strain>
    </source>
</reference>
<comment type="similarity">
    <text evidence="1">Belongs to the transferase hexapeptide repeat family.</text>
</comment>
<dbReference type="KEGG" id="dvn:HQ394_19005"/>
<feature type="site" description="Increases basicity of active site His" evidence="4">
    <location>
        <position position="146"/>
    </location>
</feature>
<dbReference type="Gene3D" id="2.160.10.10">
    <property type="entry name" value="Hexapeptide repeat proteins"/>
    <property type="match status" value="1"/>
</dbReference>
<proteinExistence type="inferred from homology"/>
<dbReference type="InterPro" id="IPR020019">
    <property type="entry name" value="AcTrfase_PglD-like"/>
</dbReference>
<sequence length="220" mass="21879">MAASPDPASPVPLVIIGGGGHAKVVIEIIRAIGGYHILGCTDAAATAAEVIGVPVLGDDDQLPRLFAAGVRHAFVAIGANRLRLALGQRLLQQGFTLISVLHPAAVVSPTAVVGRGVAVMPGAVINACAVIGDFAIINTLAAVEHDCRLGEGVHVAPRAALAGNVTLDTCVSVGIGAVVKPGVRIGAYTQVGAGAAVVSDLAANCLAMGVPARPRAPRPA</sequence>
<evidence type="ECO:0000256" key="3">
    <source>
        <dbReference type="ARBA" id="ARBA00022737"/>
    </source>
</evidence>
<dbReference type="NCBIfam" id="TIGR03570">
    <property type="entry name" value="NeuD_NnaD"/>
    <property type="match status" value="1"/>
</dbReference>
<dbReference type="Proteomes" id="UP000516369">
    <property type="component" value="Chromosome"/>
</dbReference>
<evidence type="ECO:0000313" key="8">
    <source>
        <dbReference type="Proteomes" id="UP000516369"/>
    </source>
</evidence>
<evidence type="ECO:0000313" key="7">
    <source>
        <dbReference type="EMBL" id="QNT71016.1"/>
    </source>
</evidence>
<dbReference type="InterPro" id="IPR050179">
    <property type="entry name" value="Trans_hexapeptide_repeat"/>
</dbReference>
<evidence type="ECO:0000259" key="6">
    <source>
        <dbReference type="Pfam" id="PF17836"/>
    </source>
</evidence>
<dbReference type="EMBL" id="CP053923">
    <property type="protein sequence ID" value="QNT71016.1"/>
    <property type="molecule type" value="Genomic_DNA"/>
</dbReference>
<organism evidence="7 8">
    <name type="scientific">Defluviicoccus vanus</name>
    <dbReference type="NCBI Taxonomy" id="111831"/>
    <lineage>
        <taxon>Bacteria</taxon>
        <taxon>Pseudomonadati</taxon>
        <taxon>Pseudomonadota</taxon>
        <taxon>Alphaproteobacteria</taxon>
        <taxon>Rhodospirillales</taxon>
        <taxon>Rhodospirillaceae</taxon>
        <taxon>Defluviicoccus</taxon>
    </lineage>
</organism>
<feature type="domain" description="PglD N-terminal" evidence="6">
    <location>
        <begin position="13"/>
        <end position="88"/>
    </location>
</feature>
<dbReference type="PROSITE" id="PS00101">
    <property type="entry name" value="HEXAPEP_TRANSFERASES"/>
    <property type="match status" value="1"/>
</dbReference>
<name>A0A7H1N5N0_9PROT</name>
<gene>
    <name evidence="7" type="ORF">HQ394_19005</name>
</gene>
<dbReference type="PANTHER" id="PTHR43300:SF7">
    <property type="entry name" value="UDP-N-ACETYLBACILLOSAMINE N-ACETYLTRANSFERASE"/>
    <property type="match status" value="1"/>
</dbReference>
<keyword evidence="3" id="KW-0677">Repeat</keyword>
<dbReference type="Pfam" id="PF17836">
    <property type="entry name" value="PglD_N"/>
    <property type="match status" value="1"/>
</dbReference>
<evidence type="ECO:0000256" key="4">
    <source>
        <dbReference type="PIRSR" id="PIRSR620019-1"/>
    </source>
</evidence>
<feature type="binding site" evidence="5">
    <location>
        <position position="78"/>
    </location>
    <ligand>
        <name>substrate</name>
    </ligand>
</feature>
<dbReference type="InterPro" id="IPR018357">
    <property type="entry name" value="Hexapep_transf_CS"/>
</dbReference>
<evidence type="ECO:0000256" key="2">
    <source>
        <dbReference type="ARBA" id="ARBA00022679"/>
    </source>
</evidence>